<accession>A0A4S4DHU1</accession>
<evidence type="ECO:0000256" key="4">
    <source>
        <dbReference type="ARBA" id="ARBA00022989"/>
    </source>
</evidence>
<keyword evidence="2 9" id="KW-0812">Transmembrane</keyword>
<keyword evidence="6 9" id="KW-0472">Membrane</keyword>
<dbReference type="STRING" id="542762.A0A4S4DHU1"/>
<dbReference type="PANTHER" id="PTHR24186">
    <property type="entry name" value="PROTEIN PHOSPHATASE 1 REGULATORY SUBUNIT"/>
    <property type="match status" value="1"/>
</dbReference>
<keyword evidence="5 7" id="KW-0040">ANK repeat</keyword>
<evidence type="ECO:0000256" key="6">
    <source>
        <dbReference type="ARBA" id="ARBA00023136"/>
    </source>
</evidence>
<dbReference type="SMART" id="SM00248">
    <property type="entry name" value="ANK"/>
    <property type="match status" value="6"/>
</dbReference>
<evidence type="ECO:0000256" key="1">
    <source>
        <dbReference type="ARBA" id="ARBA00004141"/>
    </source>
</evidence>
<dbReference type="Proteomes" id="UP000306102">
    <property type="component" value="Unassembled WGS sequence"/>
</dbReference>
<dbReference type="InterPro" id="IPR026961">
    <property type="entry name" value="PGG_dom"/>
</dbReference>
<feature type="transmembrane region" description="Helical" evidence="9">
    <location>
        <begin position="336"/>
        <end position="356"/>
    </location>
</feature>
<dbReference type="PANTHER" id="PTHR24186:SF37">
    <property type="entry name" value="PGG DOMAIN-CONTAINING PROTEIN"/>
    <property type="match status" value="1"/>
</dbReference>
<dbReference type="SUPFAM" id="SSF48403">
    <property type="entry name" value="Ankyrin repeat"/>
    <property type="match status" value="1"/>
</dbReference>
<dbReference type="InterPro" id="IPR004252">
    <property type="entry name" value="Probable_transposase_24"/>
</dbReference>
<dbReference type="EMBL" id="SDRB02011208">
    <property type="protein sequence ID" value="THG02380.1"/>
    <property type="molecule type" value="Genomic_DNA"/>
</dbReference>
<feature type="domain" description="PGG" evidence="10">
    <location>
        <begin position="287"/>
        <end position="385"/>
    </location>
</feature>
<gene>
    <name evidence="11" type="ORF">TEA_030012</name>
</gene>
<evidence type="ECO:0000256" key="3">
    <source>
        <dbReference type="ARBA" id="ARBA00022737"/>
    </source>
</evidence>
<comment type="caution">
    <text evidence="11">The sequence shown here is derived from an EMBL/GenBank/DDBJ whole genome shotgun (WGS) entry which is preliminary data.</text>
</comment>
<evidence type="ECO:0000259" key="10">
    <source>
        <dbReference type="Pfam" id="PF13962"/>
    </source>
</evidence>
<dbReference type="InterPro" id="IPR036770">
    <property type="entry name" value="Ankyrin_rpt-contain_sf"/>
</dbReference>
<dbReference type="Gene3D" id="1.25.40.20">
    <property type="entry name" value="Ankyrin repeat-containing domain"/>
    <property type="match status" value="1"/>
</dbReference>
<dbReference type="Pfam" id="PF13962">
    <property type="entry name" value="PGG"/>
    <property type="match status" value="1"/>
</dbReference>
<dbReference type="Pfam" id="PF00023">
    <property type="entry name" value="Ank"/>
    <property type="match status" value="1"/>
</dbReference>
<sequence>MEGTRETEMGMTENMLYEASVSGNTESLKKFIEEDRLTLSRSSLTCFGENPLHIAAMQGHLDFAKALVTLKKDLVSDLDSKGRSPLHLASANGYIEIVKVLLMANPSVCLVRDEDGRTPLHVASMKDRVDVVSRLVLARPEVAKFKLDGGETVLHLCVEYNRLEVLKQLIRFRTVKDTWVNDKLDNGNTILHIATNLKQVETIKYLLEETVVEVNAVNGNGITALDIIEHMPIRDLKAMEISRLLMQAGGHIGHQLRDHGSGHGKILVSQPPSLVNGTLKPPTNKDDWLNRKRDGLLISATVIAGMTYQSGLSPPDGLKSNGKSNMATTIPRDFQVFWVANTISFVASLTIMLLLVSGLPLKNRIVRWMLVVAMWVTITTLFSLSTLVAASFRSSGKCAQMRLKVVTDKGKFKFEISTSFSYYIFENESCPVRSVVTDLGSQSICQSFVGSSNCTCNAIDGLVDSPVSSTLTVCDIFNDSQSVLQFERGVEVANKFLPCGDDLCLDSGSNLGKMYPQGTSMIPGMKTGRRKKTATDPIASPSGTFAPAVVTTQTLSDETQLLDDTQTCVEETQAHGVGKTIALHLLPLLDHGKVTQIVYAVLQSEKECKKRLTRKKGEKLHVYVNRMLNALTRGNATPATNELGLQIRRLCPLKGVKSWKKIDQSIKDAVVQAVLDTFEIGEDFHTDQQAQEIVDTKAYLLYWRYTLKQHYEKLVEEGVDDPYSHLPKGVCLDDWKHMIDVAWKDESHLKRSKAGKANRSLLPYNHTSGSRSFPIAMLLMADENGELDFLEFYSKSHKSKKTNEWIDPKCGELHDAMVNLQTTATDVGIPLTHEELSRKLLGQRKNYLRGFGIGPRPYSPSDSAT</sequence>
<organism evidence="11 12">
    <name type="scientific">Camellia sinensis var. sinensis</name>
    <name type="common">China tea</name>
    <dbReference type="NCBI Taxonomy" id="542762"/>
    <lineage>
        <taxon>Eukaryota</taxon>
        <taxon>Viridiplantae</taxon>
        <taxon>Streptophyta</taxon>
        <taxon>Embryophyta</taxon>
        <taxon>Tracheophyta</taxon>
        <taxon>Spermatophyta</taxon>
        <taxon>Magnoliopsida</taxon>
        <taxon>eudicotyledons</taxon>
        <taxon>Gunneridae</taxon>
        <taxon>Pentapetalae</taxon>
        <taxon>asterids</taxon>
        <taxon>Ericales</taxon>
        <taxon>Theaceae</taxon>
        <taxon>Camellia</taxon>
    </lineage>
</organism>
<feature type="repeat" description="ANK" evidence="7">
    <location>
        <begin position="47"/>
        <end position="68"/>
    </location>
</feature>
<dbReference type="GO" id="GO:0005886">
    <property type="term" value="C:plasma membrane"/>
    <property type="evidence" value="ECO:0007669"/>
    <property type="project" value="TreeGrafter"/>
</dbReference>
<dbReference type="Pfam" id="PF03004">
    <property type="entry name" value="Transposase_24"/>
    <property type="match status" value="1"/>
</dbReference>
<evidence type="ECO:0000256" key="5">
    <source>
        <dbReference type="ARBA" id="ARBA00023043"/>
    </source>
</evidence>
<evidence type="ECO:0000256" key="7">
    <source>
        <dbReference type="PROSITE-ProRule" id="PRU00023"/>
    </source>
</evidence>
<feature type="repeat" description="ANK" evidence="7">
    <location>
        <begin position="186"/>
        <end position="208"/>
    </location>
</feature>
<feature type="repeat" description="ANK" evidence="7">
    <location>
        <begin position="115"/>
        <end position="136"/>
    </location>
</feature>
<protein>
    <recommendedName>
        <fullName evidence="10">PGG domain-containing protein</fullName>
    </recommendedName>
</protein>
<dbReference type="InterPro" id="IPR002110">
    <property type="entry name" value="Ankyrin_rpt"/>
</dbReference>
<feature type="region of interest" description="Disordered" evidence="8">
    <location>
        <begin position="516"/>
        <end position="538"/>
    </location>
</feature>
<dbReference type="AlphaFoldDB" id="A0A4S4DHU1"/>
<evidence type="ECO:0000256" key="9">
    <source>
        <dbReference type="SAM" id="Phobius"/>
    </source>
</evidence>
<name>A0A4S4DHU1_CAMSN</name>
<evidence type="ECO:0000256" key="8">
    <source>
        <dbReference type="SAM" id="MobiDB-lite"/>
    </source>
</evidence>
<comment type="subcellular location">
    <subcellularLocation>
        <location evidence="1">Membrane</location>
        <topology evidence="1">Multi-pass membrane protein</topology>
    </subcellularLocation>
</comment>
<reference evidence="11 12" key="1">
    <citation type="journal article" date="2018" name="Proc. Natl. Acad. Sci. U.S.A.">
        <title>Draft genome sequence of Camellia sinensis var. sinensis provides insights into the evolution of the tea genome and tea quality.</title>
        <authorList>
            <person name="Wei C."/>
            <person name="Yang H."/>
            <person name="Wang S."/>
            <person name="Zhao J."/>
            <person name="Liu C."/>
            <person name="Gao L."/>
            <person name="Xia E."/>
            <person name="Lu Y."/>
            <person name="Tai Y."/>
            <person name="She G."/>
            <person name="Sun J."/>
            <person name="Cao H."/>
            <person name="Tong W."/>
            <person name="Gao Q."/>
            <person name="Li Y."/>
            <person name="Deng W."/>
            <person name="Jiang X."/>
            <person name="Wang W."/>
            <person name="Chen Q."/>
            <person name="Zhang S."/>
            <person name="Li H."/>
            <person name="Wu J."/>
            <person name="Wang P."/>
            <person name="Li P."/>
            <person name="Shi C."/>
            <person name="Zheng F."/>
            <person name="Jian J."/>
            <person name="Huang B."/>
            <person name="Shan D."/>
            <person name="Shi M."/>
            <person name="Fang C."/>
            <person name="Yue Y."/>
            <person name="Li F."/>
            <person name="Li D."/>
            <person name="Wei S."/>
            <person name="Han B."/>
            <person name="Jiang C."/>
            <person name="Yin Y."/>
            <person name="Xia T."/>
            <person name="Zhang Z."/>
            <person name="Bennetzen J.L."/>
            <person name="Zhao S."/>
            <person name="Wan X."/>
        </authorList>
    </citation>
    <scope>NUCLEOTIDE SEQUENCE [LARGE SCALE GENOMIC DNA]</scope>
    <source>
        <strain evidence="12">cv. Shuchazao</strain>
        <tissue evidence="11">Leaf</tissue>
    </source>
</reference>
<keyword evidence="3" id="KW-0677">Repeat</keyword>
<dbReference type="PROSITE" id="PS50088">
    <property type="entry name" value="ANK_REPEAT"/>
    <property type="match status" value="4"/>
</dbReference>
<feature type="repeat" description="ANK" evidence="7">
    <location>
        <begin position="81"/>
        <end position="113"/>
    </location>
</feature>
<proteinExistence type="predicted"/>
<dbReference type="Pfam" id="PF12796">
    <property type="entry name" value="Ank_2"/>
    <property type="match status" value="2"/>
</dbReference>
<keyword evidence="4 9" id="KW-1133">Transmembrane helix</keyword>
<evidence type="ECO:0000313" key="11">
    <source>
        <dbReference type="EMBL" id="THG02380.1"/>
    </source>
</evidence>
<dbReference type="PROSITE" id="PS50297">
    <property type="entry name" value="ANK_REP_REGION"/>
    <property type="match status" value="4"/>
</dbReference>
<feature type="transmembrane region" description="Helical" evidence="9">
    <location>
        <begin position="368"/>
        <end position="392"/>
    </location>
</feature>
<evidence type="ECO:0000256" key="2">
    <source>
        <dbReference type="ARBA" id="ARBA00022692"/>
    </source>
</evidence>
<evidence type="ECO:0000313" key="12">
    <source>
        <dbReference type="Proteomes" id="UP000306102"/>
    </source>
</evidence>
<keyword evidence="12" id="KW-1185">Reference proteome</keyword>